<dbReference type="Pfam" id="PF00512">
    <property type="entry name" value="HisKA"/>
    <property type="match status" value="1"/>
</dbReference>
<evidence type="ECO:0000256" key="1">
    <source>
        <dbReference type="ARBA" id="ARBA00000085"/>
    </source>
</evidence>
<comment type="subcellular location">
    <subcellularLocation>
        <location evidence="2">Membrane</location>
        <topology evidence="2">Multi-pass membrane protein</topology>
    </subcellularLocation>
</comment>
<evidence type="ECO:0000256" key="6">
    <source>
        <dbReference type="ARBA" id="ARBA00022692"/>
    </source>
</evidence>
<dbReference type="EC" id="2.7.13.3" evidence="3"/>
<gene>
    <name evidence="14" type="ORF">P378_16635</name>
</gene>
<dbReference type="InterPro" id="IPR003594">
    <property type="entry name" value="HATPase_dom"/>
</dbReference>
<dbReference type="SUPFAM" id="SSF158472">
    <property type="entry name" value="HAMP domain-like"/>
    <property type="match status" value="1"/>
</dbReference>
<dbReference type="InterPro" id="IPR004358">
    <property type="entry name" value="Sig_transdc_His_kin-like_C"/>
</dbReference>
<dbReference type="Proteomes" id="UP000222564">
    <property type="component" value="Unassembled WGS sequence"/>
</dbReference>
<dbReference type="InterPro" id="IPR036890">
    <property type="entry name" value="HATPase_C_sf"/>
</dbReference>
<dbReference type="InterPro" id="IPR003660">
    <property type="entry name" value="HAMP_dom"/>
</dbReference>
<protein>
    <recommendedName>
        <fullName evidence="3">histidine kinase</fullName>
        <ecNumber evidence="3">2.7.13.3</ecNumber>
    </recommendedName>
</protein>
<dbReference type="Gene3D" id="1.10.287.130">
    <property type="match status" value="1"/>
</dbReference>
<keyword evidence="7 14" id="KW-0418">Kinase</keyword>
<dbReference type="SUPFAM" id="SSF55874">
    <property type="entry name" value="ATPase domain of HSP90 chaperone/DNA topoisomerase II/histidine kinase"/>
    <property type="match status" value="1"/>
</dbReference>
<dbReference type="PANTHER" id="PTHR45528">
    <property type="entry name" value="SENSOR HISTIDINE KINASE CPXA"/>
    <property type="match status" value="1"/>
</dbReference>
<reference evidence="14 15" key="1">
    <citation type="submission" date="2013-09" db="EMBL/GenBank/DDBJ databases">
        <title>Biodegradation of hydrocarbons in the deep terrestrial subsurface : characterization of a microbial consortium composed of two Desulfotomaculum species originating from a deep geological formation.</title>
        <authorList>
            <person name="Aullo T."/>
            <person name="Berlendis S."/>
            <person name="Lascourreges J.-F."/>
            <person name="Dessort D."/>
            <person name="Saint-Laurent S."/>
            <person name="Schraauwers B."/>
            <person name="Mas J."/>
            <person name="Magot M."/>
            <person name="Ranchou-Peyruse A."/>
        </authorList>
    </citation>
    <scope>NUCLEOTIDE SEQUENCE [LARGE SCALE GENOMIC DNA]</scope>
    <source>
        <strain evidence="14 15">Bs107</strain>
    </source>
</reference>
<evidence type="ECO:0000256" key="4">
    <source>
        <dbReference type="ARBA" id="ARBA00022553"/>
    </source>
</evidence>
<dbReference type="InterPro" id="IPR036097">
    <property type="entry name" value="HisK_dim/P_sf"/>
</dbReference>
<keyword evidence="8 11" id="KW-1133">Transmembrane helix</keyword>
<evidence type="ECO:0000256" key="11">
    <source>
        <dbReference type="SAM" id="Phobius"/>
    </source>
</evidence>
<keyword evidence="5" id="KW-0808">Transferase</keyword>
<dbReference type="Pfam" id="PF00672">
    <property type="entry name" value="HAMP"/>
    <property type="match status" value="1"/>
</dbReference>
<organism evidence="14 15">
    <name type="scientific">Desulforamulus profundi</name>
    <dbReference type="NCBI Taxonomy" id="1383067"/>
    <lineage>
        <taxon>Bacteria</taxon>
        <taxon>Bacillati</taxon>
        <taxon>Bacillota</taxon>
        <taxon>Clostridia</taxon>
        <taxon>Eubacteriales</taxon>
        <taxon>Peptococcaceae</taxon>
        <taxon>Desulforamulus</taxon>
    </lineage>
</organism>
<dbReference type="GO" id="GO:0016020">
    <property type="term" value="C:membrane"/>
    <property type="evidence" value="ECO:0007669"/>
    <property type="project" value="UniProtKB-SubCell"/>
</dbReference>
<dbReference type="CDD" id="cd06225">
    <property type="entry name" value="HAMP"/>
    <property type="match status" value="1"/>
</dbReference>
<evidence type="ECO:0000256" key="7">
    <source>
        <dbReference type="ARBA" id="ARBA00022777"/>
    </source>
</evidence>
<evidence type="ECO:0000313" key="15">
    <source>
        <dbReference type="Proteomes" id="UP000222564"/>
    </source>
</evidence>
<sequence>MNLVKNFSITKRMTFVFAFIFSITLFCLSACVLYSVELYQFFSAHNDIETTKKYILTDNIKLSDIENGEALYSRKDILVEIRNKDGILFKTTAFVDGIEHSVIPYDRIAVKELEDEDFLIEKTKCIIQDITYDAVIIKDLHDEKVFLKILFSILALVDLVGIMIALISGYIFAKKALKPIDIIIKTSRNISYKGLSERIPLPESRDELYELSLVLNNMADKLECIFNKQAQFVSDASHELKTPLAAIIGHASLISRWGKDDREVLEKSILAITTEAEYMENLITKLLYLAKLDNEKAVMIEPFNLSELIATIYKDVSMCNENFEIICTCEPNVQINTDKAMTKQLILILLDNALKFTDSNGTIAINCISNDDKVVLDIIDSGCGMCENELAFIFDRFYTNDKARNRTSSGNGLGLSIAKEICELLSLEISVSSILNEGSKFQLIFPKF</sequence>
<evidence type="ECO:0000256" key="8">
    <source>
        <dbReference type="ARBA" id="ARBA00022989"/>
    </source>
</evidence>
<feature type="transmembrane region" description="Helical" evidence="11">
    <location>
        <begin position="149"/>
        <end position="173"/>
    </location>
</feature>
<dbReference type="GO" id="GO:0000155">
    <property type="term" value="F:phosphorelay sensor kinase activity"/>
    <property type="evidence" value="ECO:0007669"/>
    <property type="project" value="InterPro"/>
</dbReference>
<dbReference type="InterPro" id="IPR050398">
    <property type="entry name" value="HssS/ArlS-like"/>
</dbReference>
<evidence type="ECO:0000259" key="13">
    <source>
        <dbReference type="PROSITE" id="PS50885"/>
    </source>
</evidence>
<evidence type="ECO:0000256" key="3">
    <source>
        <dbReference type="ARBA" id="ARBA00012438"/>
    </source>
</evidence>
<keyword evidence="9" id="KW-0902">Two-component regulatory system</keyword>
<dbReference type="PROSITE" id="PS50109">
    <property type="entry name" value="HIS_KIN"/>
    <property type="match status" value="1"/>
</dbReference>
<feature type="domain" description="HAMP" evidence="13">
    <location>
        <begin position="174"/>
        <end position="227"/>
    </location>
</feature>
<dbReference type="CDD" id="cd00082">
    <property type="entry name" value="HisKA"/>
    <property type="match status" value="1"/>
</dbReference>
<proteinExistence type="predicted"/>
<evidence type="ECO:0000259" key="12">
    <source>
        <dbReference type="PROSITE" id="PS50109"/>
    </source>
</evidence>
<keyword evidence="4" id="KW-0597">Phosphoprotein</keyword>
<dbReference type="FunFam" id="1.10.287.130:FF:000001">
    <property type="entry name" value="Two-component sensor histidine kinase"/>
    <property type="match status" value="1"/>
</dbReference>
<dbReference type="SMART" id="SM00387">
    <property type="entry name" value="HATPase_c"/>
    <property type="match status" value="1"/>
</dbReference>
<dbReference type="Gene3D" id="6.10.340.10">
    <property type="match status" value="1"/>
</dbReference>
<dbReference type="InterPro" id="IPR003661">
    <property type="entry name" value="HisK_dim/P_dom"/>
</dbReference>
<dbReference type="PRINTS" id="PR00344">
    <property type="entry name" value="BCTRLSENSOR"/>
</dbReference>
<evidence type="ECO:0000256" key="2">
    <source>
        <dbReference type="ARBA" id="ARBA00004141"/>
    </source>
</evidence>
<dbReference type="AlphaFoldDB" id="A0A2C6LGL9"/>
<dbReference type="PANTHER" id="PTHR45528:SF12">
    <property type="entry name" value="SENSOR HISTIDINE KINASE ARSS"/>
    <property type="match status" value="1"/>
</dbReference>
<evidence type="ECO:0000256" key="9">
    <source>
        <dbReference type="ARBA" id="ARBA00023012"/>
    </source>
</evidence>
<evidence type="ECO:0000256" key="5">
    <source>
        <dbReference type="ARBA" id="ARBA00022679"/>
    </source>
</evidence>
<keyword evidence="10 11" id="KW-0472">Membrane</keyword>
<name>A0A2C6LGL9_9FIRM</name>
<dbReference type="EMBL" id="AWQQ01000095">
    <property type="protein sequence ID" value="PHJ37290.1"/>
    <property type="molecule type" value="Genomic_DNA"/>
</dbReference>
<evidence type="ECO:0000256" key="10">
    <source>
        <dbReference type="ARBA" id="ARBA00023136"/>
    </source>
</evidence>
<feature type="transmembrane region" description="Helical" evidence="11">
    <location>
        <begin position="12"/>
        <end position="36"/>
    </location>
</feature>
<accession>A0A2C6LGL9</accession>
<dbReference type="InterPro" id="IPR005467">
    <property type="entry name" value="His_kinase_dom"/>
</dbReference>
<dbReference type="PROSITE" id="PS50885">
    <property type="entry name" value="HAMP"/>
    <property type="match status" value="1"/>
</dbReference>
<comment type="catalytic activity">
    <reaction evidence="1">
        <text>ATP + protein L-histidine = ADP + protein N-phospho-L-histidine.</text>
        <dbReference type="EC" id="2.7.13.3"/>
    </reaction>
</comment>
<keyword evidence="15" id="KW-1185">Reference proteome</keyword>
<evidence type="ECO:0000313" key="14">
    <source>
        <dbReference type="EMBL" id="PHJ37290.1"/>
    </source>
</evidence>
<feature type="domain" description="Histidine kinase" evidence="12">
    <location>
        <begin position="235"/>
        <end position="448"/>
    </location>
</feature>
<dbReference type="Pfam" id="PF02518">
    <property type="entry name" value="HATPase_c"/>
    <property type="match status" value="1"/>
</dbReference>
<comment type="caution">
    <text evidence="14">The sequence shown here is derived from an EMBL/GenBank/DDBJ whole genome shotgun (WGS) entry which is preliminary data.</text>
</comment>
<dbReference type="OrthoDB" id="112712at2"/>
<dbReference type="SMART" id="SM00388">
    <property type="entry name" value="HisKA"/>
    <property type="match status" value="1"/>
</dbReference>
<keyword evidence="6 11" id="KW-0812">Transmembrane</keyword>
<dbReference type="SUPFAM" id="SSF47384">
    <property type="entry name" value="Homodimeric domain of signal transducing histidine kinase"/>
    <property type="match status" value="1"/>
</dbReference>
<dbReference type="Gene3D" id="3.30.565.10">
    <property type="entry name" value="Histidine kinase-like ATPase, C-terminal domain"/>
    <property type="match status" value="1"/>
</dbReference>